<comment type="caution">
    <text evidence="1">The sequence shown here is derived from an EMBL/GenBank/DDBJ whole genome shotgun (WGS) entry which is preliminary data.</text>
</comment>
<organism evidence="1 2">
    <name type="scientific">Colletotrichum costaricense</name>
    <dbReference type="NCBI Taxonomy" id="1209916"/>
    <lineage>
        <taxon>Eukaryota</taxon>
        <taxon>Fungi</taxon>
        <taxon>Dikarya</taxon>
        <taxon>Ascomycota</taxon>
        <taxon>Pezizomycotina</taxon>
        <taxon>Sordariomycetes</taxon>
        <taxon>Hypocreomycetidae</taxon>
        <taxon>Glomerellales</taxon>
        <taxon>Glomerellaceae</taxon>
        <taxon>Colletotrichum</taxon>
        <taxon>Colletotrichum acutatum species complex</taxon>
    </lineage>
</organism>
<name>A0AAI9YF99_9PEZI</name>
<dbReference type="AlphaFoldDB" id="A0AAI9YF99"/>
<dbReference type="Proteomes" id="UP001240678">
    <property type="component" value="Unassembled WGS sequence"/>
</dbReference>
<evidence type="ECO:0000313" key="1">
    <source>
        <dbReference type="EMBL" id="KAK1505222.1"/>
    </source>
</evidence>
<gene>
    <name evidence="1" type="ORF">CCOS01_16796</name>
</gene>
<protein>
    <submittedName>
        <fullName evidence="1">Uncharacterized protein</fullName>
    </submittedName>
</protein>
<dbReference type="RefSeq" id="XP_060304599.1">
    <property type="nucleotide sequence ID" value="XM_060464932.1"/>
</dbReference>
<accession>A0AAI9YF99</accession>
<keyword evidence="2" id="KW-1185">Reference proteome</keyword>
<proteinExistence type="predicted"/>
<evidence type="ECO:0000313" key="2">
    <source>
        <dbReference type="Proteomes" id="UP001240678"/>
    </source>
</evidence>
<sequence>MAYLHIHGRETRQQKWRGVIYHVLFLNRAGFQPGGRISSLHGVGFFTVSYTYPNPRFNQYRGADASLRLFVLR</sequence>
<dbReference type="GeneID" id="85348479"/>
<dbReference type="EMBL" id="MOOE01000033">
    <property type="protein sequence ID" value="KAK1505222.1"/>
    <property type="molecule type" value="Genomic_DNA"/>
</dbReference>
<reference evidence="1 2" key="1">
    <citation type="submission" date="2016-10" db="EMBL/GenBank/DDBJ databases">
        <title>The genome sequence of Colletotrichum fioriniae PJ7.</title>
        <authorList>
            <person name="Baroncelli R."/>
        </authorList>
    </citation>
    <scope>NUCLEOTIDE SEQUENCE [LARGE SCALE GENOMIC DNA]</scope>
    <source>
        <strain evidence="1 2">IMI 309622</strain>
    </source>
</reference>